<keyword evidence="1" id="KW-0472">Membrane</keyword>
<dbReference type="RefSeq" id="WP_322936621.1">
    <property type="nucleotide sequence ID" value="NZ_CP141059.1"/>
</dbReference>
<evidence type="ECO:0000313" key="3">
    <source>
        <dbReference type="Proteomes" id="UP001327225"/>
    </source>
</evidence>
<dbReference type="Proteomes" id="UP001327225">
    <property type="component" value="Chromosome"/>
</dbReference>
<gene>
    <name evidence="2" type="ORF">SHK19_14270</name>
</gene>
<reference evidence="3" key="1">
    <citation type="submission" date="2023-12" db="EMBL/GenBank/DDBJ databases">
        <title>Novel species in genus Nocardioides.</title>
        <authorList>
            <person name="Zhou H."/>
        </authorList>
    </citation>
    <scope>NUCLEOTIDE SEQUENCE [LARGE SCALE GENOMIC DNA]</scope>
    <source>
        <strain evidence="3">HM61</strain>
    </source>
</reference>
<proteinExistence type="predicted"/>
<evidence type="ECO:0000313" key="2">
    <source>
        <dbReference type="EMBL" id="WQQ25127.1"/>
    </source>
</evidence>
<keyword evidence="1" id="KW-1133">Transmembrane helix</keyword>
<dbReference type="EMBL" id="CP141059">
    <property type="protein sequence ID" value="WQQ25127.1"/>
    <property type="molecule type" value="Genomic_DNA"/>
</dbReference>
<keyword evidence="3" id="KW-1185">Reference proteome</keyword>
<organism evidence="2 3">
    <name type="scientific">Nocardioides bizhenqiangii</name>
    <dbReference type="NCBI Taxonomy" id="3095076"/>
    <lineage>
        <taxon>Bacteria</taxon>
        <taxon>Bacillati</taxon>
        <taxon>Actinomycetota</taxon>
        <taxon>Actinomycetes</taxon>
        <taxon>Propionibacteriales</taxon>
        <taxon>Nocardioidaceae</taxon>
        <taxon>Nocardioides</taxon>
    </lineage>
</organism>
<sequence>MRRRVLELTLLAYPRAVRRRDGDHLLGLALELADTHGVAREAFGLLRGGMAERRRHGRTRRAVAAVVAATALVLAALTWTATAQGGRVEEDVFSCAGDCPDIPAEVESRVGDGWTCTEHRGPPVTWRCTRD</sequence>
<keyword evidence="1" id="KW-0812">Transmembrane</keyword>
<accession>A0ABZ0ZND5</accession>
<protein>
    <submittedName>
        <fullName evidence="2">Uncharacterized protein</fullName>
    </submittedName>
</protein>
<feature type="transmembrane region" description="Helical" evidence="1">
    <location>
        <begin position="62"/>
        <end position="81"/>
    </location>
</feature>
<evidence type="ECO:0000256" key="1">
    <source>
        <dbReference type="SAM" id="Phobius"/>
    </source>
</evidence>
<name>A0ABZ0ZND5_9ACTN</name>